<reference evidence="3 4" key="1">
    <citation type="journal article" date="2021" name="Nat. Commun.">
        <title>Genetic determinants of endophytism in the Arabidopsis root mycobiome.</title>
        <authorList>
            <person name="Mesny F."/>
            <person name="Miyauchi S."/>
            <person name="Thiergart T."/>
            <person name="Pickel B."/>
            <person name="Atanasova L."/>
            <person name="Karlsson M."/>
            <person name="Huettel B."/>
            <person name="Barry K.W."/>
            <person name="Haridas S."/>
            <person name="Chen C."/>
            <person name="Bauer D."/>
            <person name="Andreopoulos W."/>
            <person name="Pangilinan J."/>
            <person name="LaButti K."/>
            <person name="Riley R."/>
            <person name="Lipzen A."/>
            <person name="Clum A."/>
            <person name="Drula E."/>
            <person name="Henrissat B."/>
            <person name="Kohler A."/>
            <person name="Grigoriev I.V."/>
            <person name="Martin F.M."/>
            <person name="Hacquard S."/>
        </authorList>
    </citation>
    <scope>NUCLEOTIDE SEQUENCE [LARGE SCALE GENOMIC DNA]</scope>
    <source>
        <strain evidence="3 4">MPI-CAGE-CH-0241</strain>
    </source>
</reference>
<dbReference type="EMBL" id="JAGPYM010000001">
    <property type="protein sequence ID" value="KAH6899812.1"/>
    <property type="molecule type" value="Genomic_DNA"/>
</dbReference>
<accession>A0A9P8WFJ8</accession>
<evidence type="ECO:0008006" key="5">
    <source>
        <dbReference type="Google" id="ProtNLM"/>
    </source>
</evidence>
<dbReference type="InterPro" id="IPR013783">
    <property type="entry name" value="Ig-like_fold"/>
</dbReference>
<evidence type="ECO:0000313" key="4">
    <source>
        <dbReference type="Proteomes" id="UP000777438"/>
    </source>
</evidence>
<protein>
    <recommendedName>
        <fullName evidence="5">Cellulose-binding protein</fullName>
    </recommendedName>
</protein>
<dbReference type="Pfam" id="PF21027">
    <property type="entry name" value="Sde0182_C"/>
    <property type="match status" value="1"/>
</dbReference>
<gene>
    <name evidence="3" type="ORF">B0T10DRAFT_503229</name>
</gene>
<comment type="caution">
    <text evidence="3">The sequence shown here is derived from an EMBL/GenBank/DDBJ whole genome shotgun (WGS) entry which is preliminary data.</text>
</comment>
<dbReference type="AlphaFoldDB" id="A0A9P8WFJ8"/>
<dbReference type="InterPro" id="IPR048527">
    <property type="entry name" value="Sde182_C"/>
</dbReference>
<keyword evidence="4" id="KW-1185">Reference proteome</keyword>
<dbReference type="Gene3D" id="3.90.245.10">
    <property type="entry name" value="Ribonucleoside hydrolase-like"/>
    <property type="match status" value="1"/>
</dbReference>
<name>A0A9P8WFJ8_9HYPO</name>
<proteinExistence type="predicted"/>
<dbReference type="Proteomes" id="UP000777438">
    <property type="component" value="Unassembled WGS sequence"/>
</dbReference>
<evidence type="ECO:0000313" key="3">
    <source>
        <dbReference type="EMBL" id="KAH6899812.1"/>
    </source>
</evidence>
<dbReference type="OrthoDB" id="3592035at2759"/>
<organism evidence="3 4">
    <name type="scientific">Thelonectria olida</name>
    <dbReference type="NCBI Taxonomy" id="1576542"/>
    <lineage>
        <taxon>Eukaryota</taxon>
        <taxon>Fungi</taxon>
        <taxon>Dikarya</taxon>
        <taxon>Ascomycota</taxon>
        <taxon>Pezizomycotina</taxon>
        <taxon>Sordariomycetes</taxon>
        <taxon>Hypocreomycetidae</taxon>
        <taxon>Hypocreales</taxon>
        <taxon>Nectriaceae</taxon>
        <taxon>Thelonectria</taxon>
    </lineage>
</organism>
<dbReference type="Gene3D" id="2.60.40.10">
    <property type="entry name" value="Immunoglobulins"/>
    <property type="match status" value="1"/>
</dbReference>
<sequence>MATDTSKLQSFPSKPRVFVLSDISNEPDDAESLVRYLLYSNQFQTEGLVACSSTWMKTKVCPQDMHKIVDAYAGAVENLNKHAHPDFQYPSAEHLKSLIKPGAPVYGFKAVGSDIPLTEGAELLLERITAPSDDPLWILVWGGTNVLASVLFRLKETISEQEFAALRAKLRVYAISDQDDTGAWIRNTFPDIFYIASVHAWNQYGMAAWTGISGDKYYGFDQGGPDFSKLTKEWFKENVQIGPLGSAYPDYLFIPEGDTPTFLYLIQNGLGIRESPEFGSWGGRYLRTDISPDGLNSKHYSDACDIVVGQDGKTYKSNHATIWRWRDAYQNDFAARIKWSMSPDLASVNHHPIISLNGSSGPEPIYIDAEAGTTLTFDASETYDPDGDALTFKWWQYREPSATQWSAFLEVDEMKIEHKDADARVVEVTVPPAEKSCVELLSREPVAKGQVLHLVLEVTDTGSPNLTSYKRVVIQATNKELKGGGVRHEDIAAAFEELTK</sequence>
<evidence type="ECO:0000259" key="1">
    <source>
        <dbReference type="Pfam" id="PF07632"/>
    </source>
</evidence>
<dbReference type="InterPro" id="IPR036452">
    <property type="entry name" value="Ribo_hydro-like"/>
</dbReference>
<dbReference type="GO" id="GO:0016799">
    <property type="term" value="F:hydrolase activity, hydrolyzing N-glycosyl compounds"/>
    <property type="evidence" value="ECO:0007669"/>
    <property type="project" value="InterPro"/>
</dbReference>
<dbReference type="InterPro" id="IPR011483">
    <property type="entry name" value="Sde182_NH-like"/>
</dbReference>
<feature type="domain" description="Cellulose-binding Sde182 nucleoside hydrolase-like" evidence="1">
    <location>
        <begin position="16"/>
        <end position="285"/>
    </location>
</feature>
<evidence type="ECO:0000259" key="2">
    <source>
        <dbReference type="Pfam" id="PF21027"/>
    </source>
</evidence>
<feature type="domain" description="Cellulose-binding Sde182 C-terminal" evidence="2">
    <location>
        <begin position="374"/>
        <end position="475"/>
    </location>
</feature>
<dbReference type="Pfam" id="PF07632">
    <property type="entry name" value="Sde182_NH-like"/>
    <property type="match status" value="1"/>
</dbReference>